<evidence type="ECO:0000313" key="2">
    <source>
        <dbReference type="Proteomes" id="UP000188268"/>
    </source>
</evidence>
<protein>
    <submittedName>
        <fullName evidence="1">Uncharacterized protein</fullName>
    </submittedName>
</protein>
<name>A0A1R3G662_COCAP</name>
<evidence type="ECO:0000313" key="1">
    <source>
        <dbReference type="EMBL" id="OMO53564.1"/>
    </source>
</evidence>
<proteinExistence type="predicted"/>
<comment type="caution">
    <text evidence="1">The sequence shown here is derived from an EMBL/GenBank/DDBJ whole genome shotgun (WGS) entry which is preliminary data.</text>
</comment>
<gene>
    <name evidence="1" type="ORF">CCACVL1_28544</name>
</gene>
<accession>A0A1R3G662</accession>
<sequence>MVEELFGSIKLEEYGQGGAGRAQGPHNPC</sequence>
<dbReference type="EMBL" id="AWWV01015164">
    <property type="protein sequence ID" value="OMO53564.1"/>
    <property type="molecule type" value="Genomic_DNA"/>
</dbReference>
<reference evidence="1 2" key="1">
    <citation type="submission" date="2013-09" db="EMBL/GenBank/DDBJ databases">
        <title>Corchorus capsularis genome sequencing.</title>
        <authorList>
            <person name="Alam M."/>
            <person name="Haque M.S."/>
            <person name="Islam M.S."/>
            <person name="Emdad E.M."/>
            <person name="Islam M.M."/>
            <person name="Ahmed B."/>
            <person name="Halim A."/>
            <person name="Hossen Q.M.M."/>
            <person name="Hossain M.Z."/>
            <person name="Ahmed R."/>
            <person name="Khan M.M."/>
            <person name="Islam R."/>
            <person name="Rashid M.M."/>
            <person name="Khan S.A."/>
            <person name="Rahman M.S."/>
            <person name="Alam M."/>
        </authorList>
    </citation>
    <scope>NUCLEOTIDE SEQUENCE [LARGE SCALE GENOMIC DNA]</scope>
    <source>
        <strain evidence="2">cv. CVL-1</strain>
        <tissue evidence="1">Whole seedling</tissue>
    </source>
</reference>
<dbReference type="Proteomes" id="UP000188268">
    <property type="component" value="Unassembled WGS sequence"/>
</dbReference>
<keyword evidence="2" id="KW-1185">Reference proteome</keyword>
<dbReference type="AlphaFoldDB" id="A0A1R3G662"/>
<dbReference type="Gramene" id="OMO53564">
    <property type="protein sequence ID" value="OMO53564"/>
    <property type="gene ID" value="CCACVL1_28544"/>
</dbReference>
<organism evidence="1 2">
    <name type="scientific">Corchorus capsularis</name>
    <name type="common">Jute</name>
    <dbReference type="NCBI Taxonomy" id="210143"/>
    <lineage>
        <taxon>Eukaryota</taxon>
        <taxon>Viridiplantae</taxon>
        <taxon>Streptophyta</taxon>
        <taxon>Embryophyta</taxon>
        <taxon>Tracheophyta</taxon>
        <taxon>Spermatophyta</taxon>
        <taxon>Magnoliopsida</taxon>
        <taxon>eudicotyledons</taxon>
        <taxon>Gunneridae</taxon>
        <taxon>Pentapetalae</taxon>
        <taxon>rosids</taxon>
        <taxon>malvids</taxon>
        <taxon>Malvales</taxon>
        <taxon>Malvaceae</taxon>
        <taxon>Grewioideae</taxon>
        <taxon>Apeibeae</taxon>
        <taxon>Corchorus</taxon>
    </lineage>
</organism>